<feature type="domain" description="UBA" evidence="2">
    <location>
        <begin position="367"/>
        <end position="407"/>
    </location>
</feature>
<dbReference type="Pfam" id="PF00627">
    <property type="entry name" value="UBA"/>
    <property type="match status" value="1"/>
</dbReference>
<dbReference type="InterPro" id="IPR039749">
    <property type="entry name" value="NUB1"/>
</dbReference>
<dbReference type="AlphaFoldDB" id="A0AAE0VA92"/>
<evidence type="ECO:0000313" key="4">
    <source>
        <dbReference type="EMBL" id="KAK3551895.1"/>
    </source>
</evidence>
<dbReference type="Gene3D" id="3.10.20.90">
    <property type="entry name" value="Phosphatidylinositol 3-kinase Catalytic Subunit, Chain A, domain 1"/>
    <property type="match status" value="1"/>
</dbReference>
<feature type="compositionally biased region" description="Polar residues" evidence="1">
    <location>
        <begin position="542"/>
        <end position="552"/>
    </location>
</feature>
<protein>
    <recommendedName>
        <fullName evidence="6">NEDD8 ultimate buster 1</fullName>
    </recommendedName>
</protein>
<dbReference type="PROSITE" id="PS50053">
    <property type="entry name" value="UBIQUITIN_2"/>
    <property type="match status" value="1"/>
</dbReference>
<dbReference type="PROSITE" id="PS50030">
    <property type="entry name" value="UBA"/>
    <property type="match status" value="3"/>
</dbReference>
<name>A0AAE0VA92_9TELE</name>
<dbReference type="PANTHER" id="PTHR12948">
    <property type="entry name" value="NEDD8 ULTIMATE BUSTER-1 BS4 PROTEIN"/>
    <property type="match status" value="1"/>
</dbReference>
<sequence length="598" mass="68136">MAEQHIQSKLIALLKQDKIQLWTPPFTTETNDAGHEHLQELAIRYSQVAGFPQVDVEITLEAIRSQSVKKGKGNKTYRETNVATLELHLPKEIVKSNKKKQDFETKLDITTQELMDRITEKFEFKYMKLILNGKILNPDKRLDEQNVKNNSKVMVIKLSEPERKKEMMEKEKVERSHQESVQRTQKGFEILSERDGSEDPATTPFLEIADQKGNPIQIPLLEKKALVQAMGLHEKGRALMKKKEYEAALCHLLLADDQFRKCDSALLNTVDNYAVLQLDVVWCYATLEQLPCLHDSRQRLQQAENCFLKCYGEEQQRLQKIKVNTGGEDVLFLRLYVLQSLLAYVDGDEHQTSKKLKQGEELYNQLSLNPEKMTQLLSMGFTEQDARLGLRACRGNVETAALHITNRTEEREEIKQRERNKRRQRLEAINTLVELGYNKKAAAEALNQTRGDVDEAYRILLDSSEASSFGIPQPDTDRQTKVDQLAYMGFQREEVEMALSLVGDDVAQATQLLLDNQGVIPSELRSPSAPSSLSEEPSTSSDDLTASGSSLPDTELVNEVLEYIPSHEEDYLDVTLEEEAKLIAQIKSFLERSSTHSR</sequence>
<evidence type="ECO:0000259" key="2">
    <source>
        <dbReference type="PROSITE" id="PS50030"/>
    </source>
</evidence>
<dbReference type="SUPFAM" id="SSF46934">
    <property type="entry name" value="UBA-like"/>
    <property type="match status" value="3"/>
</dbReference>
<reference evidence="4" key="1">
    <citation type="submission" date="2023-06" db="EMBL/GenBank/DDBJ databases">
        <title>Male Hemibagrus guttatus genome.</title>
        <authorList>
            <person name="Bian C."/>
        </authorList>
    </citation>
    <scope>NUCLEOTIDE SEQUENCE</scope>
    <source>
        <strain evidence="4">Male_cb2023</strain>
        <tissue evidence="4">Muscle</tissue>
    </source>
</reference>
<feature type="region of interest" description="Disordered" evidence="1">
    <location>
        <begin position="521"/>
        <end position="553"/>
    </location>
</feature>
<comment type="caution">
    <text evidence="4">The sequence shown here is derived from an EMBL/GenBank/DDBJ whole genome shotgun (WGS) entry which is preliminary data.</text>
</comment>
<feature type="domain" description="Ubiquitin-like" evidence="3">
    <location>
        <begin position="87"/>
        <end position="156"/>
    </location>
</feature>
<dbReference type="SUPFAM" id="SSF54236">
    <property type="entry name" value="Ubiquitin-like"/>
    <property type="match status" value="1"/>
</dbReference>
<accession>A0AAE0VA92</accession>
<evidence type="ECO:0000313" key="5">
    <source>
        <dbReference type="Proteomes" id="UP001274896"/>
    </source>
</evidence>
<feature type="domain" description="UBA" evidence="2">
    <location>
        <begin position="418"/>
        <end position="463"/>
    </location>
</feature>
<dbReference type="Gene3D" id="1.10.8.10">
    <property type="entry name" value="DNA helicase RuvA subunit, C-terminal domain"/>
    <property type="match status" value="3"/>
</dbReference>
<dbReference type="InterPro" id="IPR041207">
    <property type="entry name" value="NUB1_ubiquitin-like_dom"/>
</dbReference>
<dbReference type="CDD" id="cd14291">
    <property type="entry name" value="UBA1_NUB1_like"/>
    <property type="match status" value="1"/>
</dbReference>
<dbReference type="SMART" id="SM00165">
    <property type="entry name" value="UBA"/>
    <property type="match status" value="3"/>
</dbReference>
<proteinExistence type="predicted"/>
<dbReference type="GO" id="GO:2000058">
    <property type="term" value="P:regulation of ubiquitin-dependent protein catabolic process"/>
    <property type="evidence" value="ECO:0007669"/>
    <property type="project" value="TreeGrafter"/>
</dbReference>
<dbReference type="Pfam" id="PF18037">
    <property type="entry name" value="Ubiquitin_5"/>
    <property type="match status" value="1"/>
</dbReference>
<evidence type="ECO:0008006" key="6">
    <source>
        <dbReference type="Google" id="ProtNLM"/>
    </source>
</evidence>
<dbReference type="PANTHER" id="PTHR12948:SF3">
    <property type="entry name" value="NEDD8 ULTIMATE BUSTER 1"/>
    <property type="match status" value="1"/>
</dbReference>
<dbReference type="CDD" id="cd17062">
    <property type="entry name" value="Ubl_NUB1"/>
    <property type="match status" value="1"/>
</dbReference>
<dbReference type="InterPro" id="IPR000626">
    <property type="entry name" value="Ubiquitin-like_dom"/>
</dbReference>
<dbReference type="InterPro" id="IPR009060">
    <property type="entry name" value="UBA-like_sf"/>
</dbReference>
<feature type="compositionally biased region" description="Low complexity" evidence="1">
    <location>
        <begin position="521"/>
        <end position="541"/>
    </location>
</feature>
<organism evidence="4 5">
    <name type="scientific">Hemibagrus guttatus</name>
    <dbReference type="NCBI Taxonomy" id="175788"/>
    <lineage>
        <taxon>Eukaryota</taxon>
        <taxon>Metazoa</taxon>
        <taxon>Chordata</taxon>
        <taxon>Craniata</taxon>
        <taxon>Vertebrata</taxon>
        <taxon>Euteleostomi</taxon>
        <taxon>Actinopterygii</taxon>
        <taxon>Neopterygii</taxon>
        <taxon>Teleostei</taxon>
        <taxon>Ostariophysi</taxon>
        <taxon>Siluriformes</taxon>
        <taxon>Bagridae</taxon>
        <taxon>Hemibagrus</taxon>
    </lineage>
</organism>
<evidence type="ECO:0000256" key="1">
    <source>
        <dbReference type="SAM" id="MobiDB-lite"/>
    </source>
</evidence>
<dbReference type="EMBL" id="JAUCMX010000003">
    <property type="protein sequence ID" value="KAK3551895.1"/>
    <property type="molecule type" value="Genomic_DNA"/>
</dbReference>
<feature type="domain" description="UBA" evidence="2">
    <location>
        <begin position="475"/>
        <end position="516"/>
    </location>
</feature>
<dbReference type="InterPro" id="IPR015940">
    <property type="entry name" value="UBA"/>
</dbReference>
<dbReference type="InterPro" id="IPR029071">
    <property type="entry name" value="Ubiquitin-like_domsf"/>
</dbReference>
<dbReference type="Proteomes" id="UP001274896">
    <property type="component" value="Unassembled WGS sequence"/>
</dbReference>
<keyword evidence="5" id="KW-1185">Reference proteome</keyword>
<gene>
    <name evidence="4" type="ORF">QTP70_031561</name>
</gene>
<evidence type="ECO:0000259" key="3">
    <source>
        <dbReference type="PROSITE" id="PS50053"/>
    </source>
</evidence>